<dbReference type="GO" id="GO:0005737">
    <property type="term" value="C:cytoplasm"/>
    <property type="evidence" value="ECO:0007669"/>
    <property type="project" value="UniProtKB-ARBA"/>
</dbReference>
<keyword evidence="6" id="KW-1185">Reference proteome</keyword>
<dbReference type="SMART" id="SM00320">
    <property type="entry name" value="WD40"/>
    <property type="match status" value="2"/>
</dbReference>
<dbReference type="AlphaFoldDB" id="A0A8R1DQ81"/>
<organism evidence="5 6">
    <name type="scientific">Caenorhabditis japonica</name>
    <dbReference type="NCBI Taxonomy" id="281687"/>
    <lineage>
        <taxon>Eukaryota</taxon>
        <taxon>Metazoa</taxon>
        <taxon>Ecdysozoa</taxon>
        <taxon>Nematoda</taxon>
        <taxon>Chromadorea</taxon>
        <taxon>Rhabditida</taxon>
        <taxon>Rhabditina</taxon>
        <taxon>Rhabditomorpha</taxon>
        <taxon>Rhabditoidea</taxon>
        <taxon>Rhabditidae</taxon>
        <taxon>Peloderinae</taxon>
        <taxon>Caenorhabditis</taxon>
    </lineage>
</organism>
<protein>
    <submittedName>
        <fullName evidence="5">WD_REPEATS_REGION domain-containing protein</fullName>
    </submittedName>
</protein>
<dbReference type="SUPFAM" id="SSF50978">
    <property type="entry name" value="WD40 repeat-like"/>
    <property type="match status" value="1"/>
</dbReference>
<evidence type="ECO:0000256" key="2">
    <source>
        <dbReference type="ARBA" id="ARBA00022737"/>
    </source>
</evidence>
<keyword evidence="3" id="KW-0072">Autophagy</keyword>
<reference evidence="5" key="2">
    <citation type="submission" date="2022-06" db="UniProtKB">
        <authorList>
            <consortium name="EnsemblMetazoa"/>
        </authorList>
    </citation>
    <scope>IDENTIFICATION</scope>
    <source>
        <strain evidence="5">DF5081</strain>
    </source>
</reference>
<keyword evidence="2" id="KW-0677">Repeat</keyword>
<dbReference type="Gene3D" id="2.130.10.10">
    <property type="entry name" value="YVTN repeat-like/Quinoprotein amine dehydrogenase"/>
    <property type="match status" value="1"/>
</dbReference>
<evidence type="ECO:0000256" key="1">
    <source>
        <dbReference type="ARBA" id="ARBA00022574"/>
    </source>
</evidence>
<dbReference type="GO" id="GO:0006914">
    <property type="term" value="P:autophagy"/>
    <property type="evidence" value="ECO:0007669"/>
    <property type="project" value="UniProtKB-KW"/>
</dbReference>
<dbReference type="PANTHER" id="PTHR11227">
    <property type="entry name" value="WD-REPEAT PROTEIN INTERACTING WITH PHOSPHOINOSIDES WIPI -RELATED"/>
    <property type="match status" value="1"/>
</dbReference>
<evidence type="ECO:0000256" key="4">
    <source>
        <dbReference type="ARBA" id="ARBA00025740"/>
    </source>
</evidence>
<dbReference type="EnsemblMetazoa" id="CJA08470.1">
    <property type="protein sequence ID" value="CJA08470.1"/>
    <property type="gene ID" value="WBGene00127673"/>
</dbReference>
<name>A0A8R1DQ81_CAEJA</name>
<accession>A0A8R1DQ81</accession>
<keyword evidence="1" id="KW-0853">WD repeat</keyword>
<dbReference type="InterPro" id="IPR036322">
    <property type="entry name" value="WD40_repeat_dom_sf"/>
</dbReference>
<proteinExistence type="inferred from homology"/>
<dbReference type="Pfam" id="PF21032">
    <property type="entry name" value="PROPPIN"/>
    <property type="match status" value="1"/>
</dbReference>
<comment type="similarity">
    <text evidence="4">Belongs to the WD repeat PROPPIN family.</text>
</comment>
<evidence type="ECO:0000256" key="3">
    <source>
        <dbReference type="ARBA" id="ARBA00023006"/>
    </source>
</evidence>
<evidence type="ECO:0000313" key="6">
    <source>
        <dbReference type="Proteomes" id="UP000005237"/>
    </source>
</evidence>
<reference evidence="6" key="1">
    <citation type="submission" date="2010-08" db="EMBL/GenBank/DDBJ databases">
        <authorList>
            <consortium name="Caenorhabditis japonica Sequencing Consortium"/>
            <person name="Wilson R.K."/>
        </authorList>
    </citation>
    <scope>NUCLEOTIDE SEQUENCE [LARGE SCALE GENOMIC DNA]</scope>
    <source>
        <strain evidence="6">DF5081</strain>
    </source>
</reference>
<evidence type="ECO:0000313" key="5">
    <source>
        <dbReference type="EnsemblMetazoa" id="CJA08470.1"/>
    </source>
</evidence>
<sequence length="343" mass="38784">MFFQRPLRAKGEHSDNEEQKDFILFSKLNSLELFVTSKDPRILHIYKKERTKNERTEICNLKFMTSVLAVEVNMERMIVCIEHAVFICNLQKFELIHTIHGTEQNLAGVVDLSQNTGTAMIAYPENSEYGIVGIYNAISYTAMPSIVAHNTKLACVKFNSQASLLATASTKGTVIRVFSVNSGHKLFEFRRGMARYADITSLSFSADSKLLCSSSNTETIHVYKLENEKPSTIRGSWYEALSVLTTSVVENVSPNLVGSLMAGRSFTQGRIPAPSENTKCAIISHDNQYYVLVATDKGHLYNFRMENEEENLCLIRQHRIGPRLESYLASVRPKTERKKRHAE</sequence>
<dbReference type="InterPro" id="IPR001680">
    <property type="entry name" value="WD40_rpt"/>
</dbReference>
<dbReference type="Proteomes" id="UP000005237">
    <property type="component" value="Unassembled WGS sequence"/>
</dbReference>
<dbReference type="InterPro" id="IPR048720">
    <property type="entry name" value="PROPPIN"/>
</dbReference>
<dbReference type="InterPro" id="IPR015943">
    <property type="entry name" value="WD40/YVTN_repeat-like_dom_sf"/>
</dbReference>